<dbReference type="EMBL" id="CP157484">
    <property type="protein sequence ID" value="XBO40919.1"/>
    <property type="molecule type" value="Genomic_DNA"/>
</dbReference>
<evidence type="ECO:0000313" key="2">
    <source>
        <dbReference type="EMBL" id="XBO40919.1"/>
    </source>
</evidence>
<dbReference type="Pfam" id="PF05145">
    <property type="entry name" value="AbrB"/>
    <property type="match status" value="1"/>
</dbReference>
<dbReference type="InterPro" id="IPR007820">
    <property type="entry name" value="AbrB_fam"/>
</dbReference>
<organism evidence="2">
    <name type="scientific">Alsobacter sp. KACC 23698</name>
    <dbReference type="NCBI Taxonomy" id="3149229"/>
    <lineage>
        <taxon>Bacteria</taxon>
        <taxon>Pseudomonadati</taxon>
        <taxon>Pseudomonadota</taxon>
        <taxon>Alphaproteobacteria</taxon>
        <taxon>Hyphomicrobiales</taxon>
        <taxon>Alsobacteraceae</taxon>
        <taxon>Alsobacter</taxon>
    </lineage>
</organism>
<feature type="transmembrane region" description="Helical" evidence="1">
    <location>
        <begin position="161"/>
        <end position="185"/>
    </location>
</feature>
<feature type="transmembrane region" description="Helical" evidence="1">
    <location>
        <begin position="24"/>
        <end position="43"/>
    </location>
</feature>
<dbReference type="PANTHER" id="PTHR38457">
    <property type="entry name" value="REGULATOR ABRB-RELATED"/>
    <property type="match status" value="1"/>
</dbReference>
<dbReference type="NCBIfam" id="TIGR03082">
    <property type="entry name" value="Gneg_AbrB_dup"/>
    <property type="match status" value="2"/>
</dbReference>
<dbReference type="AlphaFoldDB" id="A0AAU7JLI1"/>
<keyword evidence="1" id="KW-0472">Membrane</keyword>
<feature type="transmembrane region" description="Helical" evidence="1">
    <location>
        <begin position="49"/>
        <end position="67"/>
    </location>
</feature>
<gene>
    <name evidence="2" type="ORF">ABEG18_09225</name>
</gene>
<evidence type="ECO:0000256" key="1">
    <source>
        <dbReference type="SAM" id="Phobius"/>
    </source>
</evidence>
<accession>A0AAU7JLI1</accession>
<dbReference type="GO" id="GO:0016020">
    <property type="term" value="C:membrane"/>
    <property type="evidence" value="ECO:0007669"/>
    <property type="project" value="InterPro"/>
</dbReference>
<protein>
    <submittedName>
        <fullName evidence="2">AbrB family transcriptional regulator</fullName>
    </submittedName>
</protein>
<dbReference type="InterPro" id="IPR017516">
    <property type="entry name" value="AbrB_dup"/>
</dbReference>
<feature type="transmembrane region" description="Helical" evidence="1">
    <location>
        <begin position="197"/>
        <end position="218"/>
    </location>
</feature>
<keyword evidence="1" id="KW-1133">Transmembrane helix</keyword>
<proteinExistence type="predicted"/>
<dbReference type="PIRSF" id="PIRSF038991">
    <property type="entry name" value="Protein_AbrB"/>
    <property type="match status" value="1"/>
</dbReference>
<dbReference type="RefSeq" id="WP_406857775.1">
    <property type="nucleotide sequence ID" value="NZ_CP157484.1"/>
</dbReference>
<sequence length="370" mass="37543">MDDRPQTESLQAGRFGRLAPRGPLALGRIAATLALGFAAGWAASRVGLPLAWMLGPMLATAACAMLGWSPQPAPRSREFGQAVIGLAIGLRFTPVILASTATLLPAMAVATLGVIVLTTIAALAVRAMIGLDRQTAFFATAAAGMAEMAMLARDRGADSEAVAVFHAIRVGTIVTVAPLAVYAFGSDGGIPDLGQTGVVPPLPLALMLAGAVVAALIARPARIPNPWLFGPAILGLALAASGLVAGSIPPLLLIVAQVALGVALGARFQRSLMMRLPKVAACAFVVSLGLVAAAAGLAYGLSAATGLSYGTSFLAVAPAGVTEMVLTAKVMHLDTASVTAFHVMRIAAITATTLLTLRVYERLAGWLDAA</sequence>
<reference evidence="2" key="1">
    <citation type="submission" date="2024-05" db="EMBL/GenBank/DDBJ databases">
        <authorList>
            <person name="Kim S."/>
            <person name="Heo J."/>
            <person name="Choi H."/>
            <person name="Choi Y."/>
            <person name="Kwon S.-W."/>
            <person name="Kim Y."/>
        </authorList>
    </citation>
    <scope>NUCLEOTIDE SEQUENCE</scope>
    <source>
        <strain evidence="2">KACC 23698</strain>
    </source>
</reference>
<keyword evidence="1" id="KW-0812">Transmembrane</keyword>
<feature type="transmembrane region" description="Helical" evidence="1">
    <location>
        <begin position="280"/>
        <end position="301"/>
    </location>
</feature>
<feature type="transmembrane region" description="Helical" evidence="1">
    <location>
        <begin position="251"/>
        <end position="268"/>
    </location>
</feature>
<feature type="transmembrane region" description="Helical" evidence="1">
    <location>
        <begin position="338"/>
        <end position="360"/>
    </location>
</feature>
<feature type="transmembrane region" description="Helical" evidence="1">
    <location>
        <begin position="79"/>
        <end position="97"/>
    </location>
</feature>
<feature type="transmembrane region" description="Helical" evidence="1">
    <location>
        <begin position="103"/>
        <end position="125"/>
    </location>
</feature>
<name>A0AAU7JLI1_9HYPH</name>
<dbReference type="GO" id="GO:0010468">
    <property type="term" value="P:regulation of gene expression"/>
    <property type="evidence" value="ECO:0007669"/>
    <property type="project" value="InterPro"/>
</dbReference>
<feature type="transmembrane region" description="Helical" evidence="1">
    <location>
        <begin position="227"/>
        <end position="245"/>
    </location>
</feature>
<dbReference type="PANTHER" id="PTHR38457:SF1">
    <property type="entry name" value="REGULATOR ABRB-RELATED"/>
    <property type="match status" value="1"/>
</dbReference>